<dbReference type="STRING" id="363999.A0A439D990"/>
<proteinExistence type="predicted"/>
<name>A0A439D990_9PEZI</name>
<keyword evidence="2" id="KW-1185">Reference proteome</keyword>
<organism evidence="1 2">
    <name type="scientific">Xylaria grammica</name>
    <dbReference type="NCBI Taxonomy" id="363999"/>
    <lineage>
        <taxon>Eukaryota</taxon>
        <taxon>Fungi</taxon>
        <taxon>Dikarya</taxon>
        <taxon>Ascomycota</taxon>
        <taxon>Pezizomycotina</taxon>
        <taxon>Sordariomycetes</taxon>
        <taxon>Xylariomycetidae</taxon>
        <taxon>Xylariales</taxon>
        <taxon>Xylariaceae</taxon>
        <taxon>Xylaria</taxon>
    </lineage>
</organism>
<evidence type="ECO:0000313" key="1">
    <source>
        <dbReference type="EMBL" id="RWA10971.1"/>
    </source>
</evidence>
<reference evidence="1 2" key="1">
    <citation type="submission" date="2018-12" db="EMBL/GenBank/DDBJ databases">
        <title>Draft genome sequence of Xylaria grammica IHI A82.</title>
        <authorList>
            <person name="Buettner E."/>
            <person name="Kellner H."/>
        </authorList>
    </citation>
    <scope>NUCLEOTIDE SEQUENCE [LARGE SCALE GENOMIC DNA]</scope>
    <source>
        <strain evidence="1 2">IHI A82</strain>
    </source>
</reference>
<dbReference type="Proteomes" id="UP000286045">
    <property type="component" value="Unassembled WGS sequence"/>
</dbReference>
<accession>A0A439D990</accession>
<sequence length="209" mass="23285">MDPLSATASIIALVQAAVGISKGVRFLRSLGQIPLEFSDLLNELSTLHAVIEQVEAALREWEALRTTTGHSANFRSVDPSKVLSLTGDLAQVIKELDSLCDRLKASKKRGEKQGYHEKKSVSKLRWQKEKGNIERLWHKARNSRELLSLCFSAFSSSQAQRHAKVTLDIQEVICTATENILELQKKNPEAEQGSQAILKQLQGSINQLR</sequence>
<comment type="caution">
    <text evidence="1">The sequence shown here is derived from an EMBL/GenBank/DDBJ whole genome shotgun (WGS) entry which is preliminary data.</text>
</comment>
<dbReference type="AlphaFoldDB" id="A0A439D990"/>
<protein>
    <recommendedName>
        <fullName evidence="3">Fungal N-terminal domain-containing protein</fullName>
    </recommendedName>
</protein>
<dbReference type="EMBL" id="RYZI01000094">
    <property type="protein sequence ID" value="RWA10971.1"/>
    <property type="molecule type" value="Genomic_DNA"/>
</dbReference>
<evidence type="ECO:0000313" key="2">
    <source>
        <dbReference type="Proteomes" id="UP000286045"/>
    </source>
</evidence>
<gene>
    <name evidence="1" type="ORF">EKO27_g4114</name>
</gene>
<evidence type="ECO:0008006" key="3">
    <source>
        <dbReference type="Google" id="ProtNLM"/>
    </source>
</evidence>